<evidence type="ECO:0000256" key="1">
    <source>
        <dbReference type="SAM" id="Phobius"/>
    </source>
</evidence>
<proteinExistence type="predicted"/>
<dbReference type="EMBL" id="ML995880">
    <property type="protein sequence ID" value="KAF2765976.1"/>
    <property type="molecule type" value="Genomic_DNA"/>
</dbReference>
<feature type="transmembrane region" description="Helical" evidence="1">
    <location>
        <begin position="84"/>
        <end position="101"/>
    </location>
</feature>
<evidence type="ECO:0000259" key="2">
    <source>
        <dbReference type="Pfam" id="PF04982"/>
    </source>
</evidence>
<feature type="domain" description="HPP transmembrane region" evidence="2">
    <location>
        <begin position="49"/>
        <end position="212"/>
    </location>
</feature>
<keyword evidence="1" id="KW-0472">Membrane</keyword>
<feature type="transmembrane region" description="Helical" evidence="1">
    <location>
        <begin position="51"/>
        <end position="72"/>
    </location>
</feature>
<feature type="transmembrane region" description="Helical" evidence="1">
    <location>
        <begin position="142"/>
        <end position="162"/>
    </location>
</feature>
<name>A0A6G1KZB6_9PEZI</name>
<dbReference type="InterPro" id="IPR007065">
    <property type="entry name" value="HPP"/>
</dbReference>
<evidence type="ECO:0000313" key="4">
    <source>
        <dbReference type="Proteomes" id="UP000799436"/>
    </source>
</evidence>
<keyword evidence="4" id="KW-1185">Reference proteome</keyword>
<keyword evidence="1" id="KW-1133">Transmembrane helix</keyword>
<keyword evidence="1" id="KW-0812">Transmembrane</keyword>
<gene>
    <name evidence="3" type="ORF">EJ03DRAFT_279084</name>
</gene>
<organism evidence="3 4">
    <name type="scientific">Teratosphaeria nubilosa</name>
    <dbReference type="NCBI Taxonomy" id="161662"/>
    <lineage>
        <taxon>Eukaryota</taxon>
        <taxon>Fungi</taxon>
        <taxon>Dikarya</taxon>
        <taxon>Ascomycota</taxon>
        <taxon>Pezizomycotina</taxon>
        <taxon>Dothideomycetes</taxon>
        <taxon>Dothideomycetidae</taxon>
        <taxon>Mycosphaerellales</taxon>
        <taxon>Teratosphaeriaceae</taxon>
        <taxon>Teratosphaeria</taxon>
    </lineage>
</organism>
<dbReference type="AlphaFoldDB" id="A0A6G1KZB6"/>
<dbReference type="Proteomes" id="UP000799436">
    <property type="component" value="Unassembled WGS sequence"/>
</dbReference>
<evidence type="ECO:0000313" key="3">
    <source>
        <dbReference type="EMBL" id="KAF2765976.1"/>
    </source>
</evidence>
<dbReference type="Pfam" id="PF04982">
    <property type="entry name" value="TM_HPP"/>
    <property type="match status" value="1"/>
</dbReference>
<protein>
    <recommendedName>
        <fullName evidence="2">HPP transmembrane region domain-containing protein</fullName>
    </recommendedName>
</protein>
<feature type="transmembrane region" description="Helical" evidence="1">
    <location>
        <begin position="113"/>
        <end position="130"/>
    </location>
</feature>
<feature type="transmembrane region" description="Helical" evidence="1">
    <location>
        <begin position="182"/>
        <end position="204"/>
    </location>
</feature>
<dbReference type="PANTHER" id="PTHR33741">
    <property type="entry name" value="TRANSMEMBRANE PROTEIN DDB_G0269096-RELATED"/>
    <property type="match status" value="1"/>
</dbReference>
<sequence>MTHERYEFLVNFNMDRYLNPYIPRSRLAQMPRPISWFLGYRKEPPVEPPALVQWALTFLATVAGLCLVGGVFNHAHSLTKFHGPTFIASMGATAILDYNAIQGPLAQPRNAVIGHGLSAVVGVGIAKLFQLAPNDFFNQYQWVSGAVGCGCASVVMSITNTVHPPGGATSVLASTNALIIPLGWWFVPMILLAATLQTIVACLFMNTFRSYPMWWWSADDTGAKLQWGSTKQQTLDDRKIDDSGLERQDSATDRYSFSERTLKRASDPHLESSEGKMAIEVKLDAIELPSHIDVSDRELAVLRNLQERLRVYAERGGFLT</sequence>
<accession>A0A6G1KZB6</accession>
<reference evidence="3" key="1">
    <citation type="journal article" date="2020" name="Stud. Mycol.">
        <title>101 Dothideomycetes genomes: a test case for predicting lifestyles and emergence of pathogens.</title>
        <authorList>
            <person name="Haridas S."/>
            <person name="Albert R."/>
            <person name="Binder M."/>
            <person name="Bloem J."/>
            <person name="Labutti K."/>
            <person name="Salamov A."/>
            <person name="Andreopoulos B."/>
            <person name="Baker S."/>
            <person name="Barry K."/>
            <person name="Bills G."/>
            <person name="Bluhm B."/>
            <person name="Cannon C."/>
            <person name="Castanera R."/>
            <person name="Culley D."/>
            <person name="Daum C."/>
            <person name="Ezra D."/>
            <person name="Gonzalez J."/>
            <person name="Henrissat B."/>
            <person name="Kuo A."/>
            <person name="Liang C."/>
            <person name="Lipzen A."/>
            <person name="Lutzoni F."/>
            <person name="Magnuson J."/>
            <person name="Mondo S."/>
            <person name="Nolan M."/>
            <person name="Ohm R."/>
            <person name="Pangilinan J."/>
            <person name="Park H.-J."/>
            <person name="Ramirez L."/>
            <person name="Alfaro M."/>
            <person name="Sun H."/>
            <person name="Tritt A."/>
            <person name="Yoshinaga Y."/>
            <person name="Zwiers L.-H."/>
            <person name="Turgeon B."/>
            <person name="Goodwin S."/>
            <person name="Spatafora J."/>
            <person name="Crous P."/>
            <person name="Grigoriev I."/>
        </authorList>
    </citation>
    <scope>NUCLEOTIDE SEQUENCE</scope>
    <source>
        <strain evidence="3">CBS 116005</strain>
    </source>
</reference>
<dbReference type="OrthoDB" id="2016548at2759"/>
<dbReference type="InterPro" id="IPR058581">
    <property type="entry name" value="TM_HPP"/>
</dbReference>
<dbReference type="PANTHER" id="PTHR33741:SF5">
    <property type="entry name" value="TRANSMEMBRANE PROTEIN DDB_G0269096-RELATED"/>
    <property type="match status" value="1"/>
</dbReference>